<dbReference type="Gene3D" id="2.30.110.10">
    <property type="entry name" value="Electron Transport, Fmn-binding Protein, Chain A"/>
    <property type="match status" value="1"/>
</dbReference>
<dbReference type="InterPro" id="IPR004378">
    <property type="entry name" value="F420H2_quin_Rdtase"/>
</dbReference>
<evidence type="ECO:0000256" key="1">
    <source>
        <dbReference type="ARBA" id="ARBA00008710"/>
    </source>
</evidence>
<dbReference type="GO" id="GO:0005886">
    <property type="term" value="C:plasma membrane"/>
    <property type="evidence" value="ECO:0007669"/>
    <property type="project" value="TreeGrafter"/>
</dbReference>
<comment type="catalytic activity">
    <reaction evidence="2">
        <text>oxidized coenzyme F420-(gamma-L-Glu)(n) + a quinol + H(+) = reduced coenzyme F420-(gamma-L-Glu)(n) + a quinone</text>
        <dbReference type="Rhea" id="RHEA:39663"/>
        <dbReference type="Rhea" id="RHEA-COMP:12939"/>
        <dbReference type="Rhea" id="RHEA-COMP:14378"/>
        <dbReference type="ChEBI" id="CHEBI:15378"/>
        <dbReference type="ChEBI" id="CHEBI:24646"/>
        <dbReference type="ChEBI" id="CHEBI:132124"/>
        <dbReference type="ChEBI" id="CHEBI:133980"/>
        <dbReference type="ChEBI" id="CHEBI:139511"/>
    </reaction>
</comment>
<organism evidence="3 4">
    <name type="scientific">Streptomyces venezuelae</name>
    <dbReference type="NCBI Taxonomy" id="54571"/>
    <lineage>
        <taxon>Bacteria</taxon>
        <taxon>Bacillati</taxon>
        <taxon>Actinomycetota</taxon>
        <taxon>Actinomycetes</taxon>
        <taxon>Kitasatosporales</taxon>
        <taxon>Streptomycetaceae</taxon>
        <taxon>Streptomyces</taxon>
    </lineage>
</organism>
<name>A0A5P2DBT0_STRVZ</name>
<gene>
    <name evidence="3" type="ORF">DEJ50_20705</name>
</gene>
<reference evidence="3 4" key="1">
    <citation type="submission" date="2018-05" db="EMBL/GenBank/DDBJ databases">
        <title>Streptomyces venezuelae.</title>
        <authorList>
            <person name="Kim W."/>
            <person name="Lee N."/>
            <person name="Cho B.-K."/>
        </authorList>
    </citation>
    <scope>NUCLEOTIDE SEQUENCE [LARGE SCALE GENOMIC DNA]</scope>
    <source>
        <strain evidence="3 4">ATCC 21782</strain>
    </source>
</reference>
<dbReference type="GO" id="GO:0016491">
    <property type="term" value="F:oxidoreductase activity"/>
    <property type="evidence" value="ECO:0007669"/>
    <property type="project" value="InterPro"/>
</dbReference>
<proteinExistence type="inferred from homology"/>
<dbReference type="InterPro" id="IPR012349">
    <property type="entry name" value="Split_barrel_FMN-bd"/>
</dbReference>
<evidence type="ECO:0000313" key="3">
    <source>
        <dbReference type="EMBL" id="QES52546.1"/>
    </source>
</evidence>
<dbReference type="AlphaFoldDB" id="A0A5P2DBT0"/>
<dbReference type="PANTHER" id="PTHR39428:SF3">
    <property type="entry name" value="DEAZAFLAVIN-DEPENDENT NITROREDUCTASE"/>
    <property type="match status" value="1"/>
</dbReference>
<comment type="similarity">
    <text evidence="1">Belongs to the F420H(2)-dependent quinone reductase family.</text>
</comment>
<dbReference type="GO" id="GO:0070967">
    <property type="term" value="F:coenzyme F420 binding"/>
    <property type="evidence" value="ECO:0007669"/>
    <property type="project" value="TreeGrafter"/>
</dbReference>
<dbReference type="OrthoDB" id="8225825at2"/>
<dbReference type="NCBIfam" id="TIGR00026">
    <property type="entry name" value="hi_GC_TIGR00026"/>
    <property type="match status" value="1"/>
</dbReference>
<accession>A0A5P2DBT0</accession>
<dbReference type="Pfam" id="PF04075">
    <property type="entry name" value="F420H2_quin_red"/>
    <property type="match status" value="1"/>
</dbReference>
<evidence type="ECO:0000313" key="4">
    <source>
        <dbReference type="Proteomes" id="UP000325211"/>
    </source>
</evidence>
<dbReference type="PANTHER" id="PTHR39428">
    <property type="entry name" value="F420H(2)-DEPENDENT QUINONE REDUCTASE RV1261C"/>
    <property type="match status" value="1"/>
</dbReference>
<protein>
    <submittedName>
        <fullName evidence="3">Nitroreductase family deazaflavin-dependent oxidoreductase</fullName>
    </submittedName>
</protein>
<sequence length="145" mass="16320">MVDWDHPMDPEPGWRLDHVREYVATGGAAGHLWRGVPTLLLTTVGRHSGRAVRTPLIYGEDPDTGRYILVASAGGGAEHPHWYRNLDADPVVRVQVGPEIFQAKAHTAAPEEREAYWGLMTGLWPQYDDYQARTTREIPLVLLER</sequence>
<dbReference type="Proteomes" id="UP000325211">
    <property type="component" value="Chromosome"/>
</dbReference>
<dbReference type="EMBL" id="CP029190">
    <property type="protein sequence ID" value="QES52546.1"/>
    <property type="molecule type" value="Genomic_DNA"/>
</dbReference>
<evidence type="ECO:0000256" key="2">
    <source>
        <dbReference type="ARBA" id="ARBA00049106"/>
    </source>
</evidence>
<dbReference type="SUPFAM" id="SSF50475">
    <property type="entry name" value="FMN-binding split barrel"/>
    <property type="match status" value="1"/>
</dbReference>